<feature type="domain" description="RRM" evidence="5">
    <location>
        <begin position="128"/>
        <end position="208"/>
    </location>
</feature>
<feature type="domain" description="RRM" evidence="5">
    <location>
        <begin position="40"/>
        <end position="121"/>
    </location>
</feature>
<dbReference type="CDD" id="cd12362">
    <property type="entry name" value="RRM3_CELF1-6"/>
    <property type="match status" value="1"/>
</dbReference>
<dbReference type="Pfam" id="PF00076">
    <property type="entry name" value="RRM_1"/>
    <property type="match status" value="3"/>
</dbReference>
<feature type="region of interest" description="Disordered" evidence="4">
    <location>
        <begin position="330"/>
        <end position="400"/>
    </location>
</feature>
<dbReference type="PROSITE" id="PS50102">
    <property type="entry name" value="RRM"/>
    <property type="match status" value="3"/>
</dbReference>
<protein>
    <submittedName>
        <fullName evidence="6">RNA-binding (RRM/RBD/RNP motifs) family protein</fullName>
    </submittedName>
</protein>
<proteinExistence type="predicted"/>
<dbReference type="AlphaFoldDB" id="A0A1Y1I0G8"/>
<dbReference type="Proteomes" id="UP000054558">
    <property type="component" value="Unassembled WGS sequence"/>
</dbReference>
<reference evidence="6 7" key="1">
    <citation type="journal article" date="2014" name="Nat. Commun.">
        <title>Klebsormidium flaccidum genome reveals primary factors for plant terrestrial adaptation.</title>
        <authorList>
            <person name="Hori K."/>
            <person name="Maruyama F."/>
            <person name="Fujisawa T."/>
            <person name="Togashi T."/>
            <person name="Yamamoto N."/>
            <person name="Seo M."/>
            <person name="Sato S."/>
            <person name="Yamada T."/>
            <person name="Mori H."/>
            <person name="Tajima N."/>
            <person name="Moriyama T."/>
            <person name="Ikeuchi M."/>
            <person name="Watanabe M."/>
            <person name="Wada H."/>
            <person name="Kobayashi K."/>
            <person name="Saito M."/>
            <person name="Masuda T."/>
            <person name="Sasaki-Sekimoto Y."/>
            <person name="Mashiguchi K."/>
            <person name="Awai K."/>
            <person name="Shimojima M."/>
            <person name="Masuda S."/>
            <person name="Iwai M."/>
            <person name="Nobusawa T."/>
            <person name="Narise T."/>
            <person name="Kondo S."/>
            <person name="Saito H."/>
            <person name="Sato R."/>
            <person name="Murakawa M."/>
            <person name="Ihara Y."/>
            <person name="Oshima-Yamada Y."/>
            <person name="Ohtaka K."/>
            <person name="Satoh M."/>
            <person name="Sonobe K."/>
            <person name="Ishii M."/>
            <person name="Ohtani R."/>
            <person name="Kanamori-Sato M."/>
            <person name="Honoki R."/>
            <person name="Miyazaki D."/>
            <person name="Mochizuki H."/>
            <person name="Umetsu J."/>
            <person name="Higashi K."/>
            <person name="Shibata D."/>
            <person name="Kamiya Y."/>
            <person name="Sato N."/>
            <person name="Nakamura Y."/>
            <person name="Tabata S."/>
            <person name="Ida S."/>
            <person name="Kurokawa K."/>
            <person name="Ohta H."/>
        </authorList>
    </citation>
    <scope>NUCLEOTIDE SEQUENCE [LARGE SCALE GENOMIC DNA]</scope>
    <source>
        <strain evidence="6 7">NIES-2285</strain>
    </source>
</reference>
<dbReference type="GO" id="GO:0010629">
    <property type="term" value="P:negative regulation of gene expression"/>
    <property type="evidence" value="ECO:0007669"/>
    <property type="project" value="UniProtKB-ARBA"/>
</dbReference>
<evidence type="ECO:0000313" key="6">
    <source>
        <dbReference type="EMBL" id="GAQ81598.1"/>
    </source>
</evidence>
<dbReference type="OMA" id="PWKQYFS"/>
<dbReference type="Gene3D" id="3.30.70.330">
    <property type="match status" value="3"/>
</dbReference>
<dbReference type="FunFam" id="3.30.70.330:FF:000013">
    <property type="entry name" value="CUGBP Elav-like family member 1 isoform 2"/>
    <property type="match status" value="1"/>
</dbReference>
<dbReference type="InterPro" id="IPR035979">
    <property type="entry name" value="RBD_domain_sf"/>
</dbReference>
<dbReference type="InterPro" id="IPR012677">
    <property type="entry name" value="Nucleotide-bd_a/b_plait_sf"/>
</dbReference>
<gene>
    <name evidence="6" type="ORF">KFL_000850140</name>
</gene>
<keyword evidence="7" id="KW-1185">Reference proteome</keyword>
<dbReference type="GO" id="GO:0003729">
    <property type="term" value="F:mRNA binding"/>
    <property type="evidence" value="ECO:0007669"/>
    <property type="project" value="UniProtKB-ARBA"/>
</dbReference>
<evidence type="ECO:0000259" key="5">
    <source>
        <dbReference type="PROSITE" id="PS50102"/>
    </source>
</evidence>
<evidence type="ECO:0000313" key="7">
    <source>
        <dbReference type="Proteomes" id="UP000054558"/>
    </source>
</evidence>
<dbReference type="EMBL" id="DF237034">
    <property type="protein sequence ID" value="GAQ81598.1"/>
    <property type="molecule type" value="Genomic_DNA"/>
</dbReference>
<feature type="domain" description="RRM" evidence="5">
    <location>
        <begin position="420"/>
        <end position="498"/>
    </location>
</feature>
<feature type="region of interest" description="Disordered" evidence="4">
    <location>
        <begin position="1"/>
        <end position="42"/>
    </location>
</feature>
<feature type="compositionally biased region" description="Low complexity" evidence="4">
    <location>
        <begin position="330"/>
        <end position="378"/>
    </location>
</feature>
<dbReference type="InterPro" id="IPR052462">
    <property type="entry name" value="SLIRP/GR-RBP-like"/>
</dbReference>
<feature type="compositionally biased region" description="Low complexity" evidence="4">
    <location>
        <begin position="279"/>
        <end position="288"/>
    </location>
</feature>
<evidence type="ECO:0000256" key="4">
    <source>
        <dbReference type="SAM" id="MobiDB-lite"/>
    </source>
</evidence>
<organism evidence="6 7">
    <name type="scientific">Klebsormidium nitens</name>
    <name type="common">Green alga</name>
    <name type="synonym">Ulothrix nitens</name>
    <dbReference type="NCBI Taxonomy" id="105231"/>
    <lineage>
        <taxon>Eukaryota</taxon>
        <taxon>Viridiplantae</taxon>
        <taxon>Streptophyta</taxon>
        <taxon>Klebsormidiophyceae</taxon>
        <taxon>Klebsormidiales</taxon>
        <taxon>Klebsormidiaceae</taxon>
        <taxon>Klebsormidium</taxon>
    </lineage>
</organism>
<name>A0A1Y1I0G8_KLENI</name>
<dbReference type="InterPro" id="IPR000504">
    <property type="entry name" value="RRM_dom"/>
</dbReference>
<accession>A0A1Y1I0G8</accession>
<evidence type="ECO:0000256" key="2">
    <source>
        <dbReference type="ARBA" id="ARBA00022884"/>
    </source>
</evidence>
<dbReference type="OrthoDB" id="410044at2759"/>
<dbReference type="STRING" id="105231.A0A1Y1I0G8"/>
<evidence type="ECO:0000256" key="3">
    <source>
        <dbReference type="PROSITE-ProRule" id="PRU00176"/>
    </source>
</evidence>
<evidence type="ECO:0000256" key="1">
    <source>
        <dbReference type="ARBA" id="ARBA00022737"/>
    </source>
</evidence>
<dbReference type="SUPFAM" id="SSF54928">
    <property type="entry name" value="RNA-binding domain, RBD"/>
    <property type="match status" value="2"/>
</dbReference>
<feature type="compositionally biased region" description="Polar residues" evidence="4">
    <location>
        <begin position="16"/>
        <end position="30"/>
    </location>
</feature>
<keyword evidence="1" id="KW-0677">Repeat</keyword>
<feature type="region of interest" description="Disordered" evidence="4">
    <location>
        <begin position="259"/>
        <end position="292"/>
    </location>
</feature>
<keyword evidence="2 3" id="KW-0694">RNA-binding</keyword>
<dbReference type="GO" id="GO:0005737">
    <property type="term" value="C:cytoplasm"/>
    <property type="evidence" value="ECO:0007669"/>
    <property type="project" value="UniProtKB-ARBA"/>
</dbReference>
<dbReference type="SMART" id="SM00360">
    <property type="entry name" value="RRM"/>
    <property type="match status" value="3"/>
</dbReference>
<sequence>MASTAVQGNGGLSGAISPNGTKTRAGNRTSGGAEKDADSPRLFVGQIGNKPNEAELKQLFDNIGEVVQFQVLRDKKTKQTKGCCFVAYRTRADAEKAIASLHEKHTIAPNRKPLVVQYAAGELDRIENKLFVGSLPRELDEAALRALFSQFGTVKEISAPRQPGGQSKGFGFVKMSVKEEAAKAIEGLNEKHTMPGQKKPLVVKWADTEEGRAQRMAAKQGAPFGSPMQGPMQGGFPMGPNMGMGMGMGGPMGGPMGGFSPMRPQGGPFIQQPGMNFSPQQQQQLPQQMGGGPSPVMANFGTMASQGFMGLPSNSPPLAFNARPGLLSGPGSSMLGSFGVNQMQPQQQAPQQALPQPTQTQAGISSPSPAQAAPGPQGTMSPAFVTRVPGPTPPTGLPATASAAQVAATVAGTALGTPGASLFVYHLPTEFRDNDLMTTFSPFGNLVNAKVFIDQNTGESKGFGTVSFDTPEAAEAAASVLDGFALGGKTLKVQVKKEAPKPY</sequence>
<dbReference type="FunFam" id="3.30.70.330:FF:000383">
    <property type="entry name" value="Sex lethal, isoform D"/>
    <property type="match status" value="1"/>
</dbReference>
<dbReference type="PANTHER" id="PTHR48027">
    <property type="entry name" value="HETEROGENEOUS NUCLEAR RIBONUCLEOPROTEIN 87F-RELATED"/>
    <property type="match status" value="1"/>
</dbReference>
<dbReference type="GO" id="GO:0009967">
    <property type="term" value="P:positive regulation of signal transduction"/>
    <property type="evidence" value="ECO:0007669"/>
    <property type="project" value="UniProtKB-ARBA"/>
</dbReference>